<keyword evidence="1" id="KW-0732">Signal</keyword>
<evidence type="ECO:0000313" key="3">
    <source>
        <dbReference type="Proteomes" id="UP001283361"/>
    </source>
</evidence>
<proteinExistence type="predicted"/>
<dbReference type="PANTHER" id="PTHR26391">
    <property type="entry name" value="INACTIVE TYROSINE-PROTEIN KINASE 7"/>
    <property type="match status" value="1"/>
</dbReference>
<dbReference type="EMBL" id="JAWDGP010006361">
    <property type="protein sequence ID" value="KAK3742360.1"/>
    <property type="molecule type" value="Genomic_DNA"/>
</dbReference>
<dbReference type="Gene3D" id="2.170.300.10">
    <property type="entry name" value="Tie2 ligand-binding domain superfamily"/>
    <property type="match status" value="1"/>
</dbReference>
<comment type="caution">
    <text evidence="2">The sequence shown here is derived from an EMBL/GenBank/DDBJ whole genome shotgun (WGS) entry which is preliminary data.</text>
</comment>
<evidence type="ECO:0000313" key="2">
    <source>
        <dbReference type="EMBL" id="KAK3742360.1"/>
    </source>
</evidence>
<dbReference type="PANTHER" id="PTHR26391:SF18">
    <property type="entry name" value="PROTEIN KINASE RECEPTOR TIE-1, PUTATIVE-RELATED"/>
    <property type="match status" value="1"/>
</dbReference>
<evidence type="ECO:0000256" key="1">
    <source>
        <dbReference type="SAM" id="SignalP"/>
    </source>
</evidence>
<sequence length="249" mass="27060">MIMVNVLGVCLLLLAAASHGQSTSHCSVGWFGPNCQYQCHCAGSAPCDKVDGSCSSGCHLGWFGPACQYEFIGFTVLGNSALDWLTDQNDTTCNTDQETPVYFKLKTPIPLKWIRIVVSRPALLRNIRVYYYIENKNASIKCSGPKVNISSTVQDIHCPTVDDVAKMTVLINGEAGRGLCSIYLSAGNDLGDDNAVSGSEIFVPSDKMRKKKSARVKGEPYNVKYVGNSLFKDFNKVSNLTTVRPGTKA</sequence>
<dbReference type="AlphaFoldDB" id="A0AAE1CX36"/>
<keyword evidence="3" id="KW-1185">Reference proteome</keyword>
<accession>A0AAE1CX36</accession>
<feature type="signal peptide" evidence="1">
    <location>
        <begin position="1"/>
        <end position="20"/>
    </location>
</feature>
<name>A0AAE1CX36_9GAST</name>
<dbReference type="Proteomes" id="UP001283361">
    <property type="component" value="Unassembled WGS sequence"/>
</dbReference>
<gene>
    <name evidence="2" type="ORF">RRG08_057946</name>
</gene>
<reference evidence="2" key="1">
    <citation type="journal article" date="2023" name="G3 (Bethesda)">
        <title>A reference genome for the long-term kleptoplast-retaining sea slug Elysia crispata morphotype clarki.</title>
        <authorList>
            <person name="Eastman K.E."/>
            <person name="Pendleton A.L."/>
            <person name="Shaikh M.A."/>
            <person name="Suttiyut T."/>
            <person name="Ogas R."/>
            <person name="Tomko P."/>
            <person name="Gavelis G."/>
            <person name="Widhalm J.R."/>
            <person name="Wisecaver J.H."/>
        </authorList>
    </citation>
    <scope>NUCLEOTIDE SEQUENCE</scope>
    <source>
        <strain evidence="2">ECLA1</strain>
    </source>
</reference>
<feature type="chain" id="PRO_5041958607" evidence="1">
    <location>
        <begin position="21"/>
        <end position="249"/>
    </location>
</feature>
<organism evidence="2 3">
    <name type="scientific">Elysia crispata</name>
    <name type="common">lettuce slug</name>
    <dbReference type="NCBI Taxonomy" id="231223"/>
    <lineage>
        <taxon>Eukaryota</taxon>
        <taxon>Metazoa</taxon>
        <taxon>Spiralia</taxon>
        <taxon>Lophotrochozoa</taxon>
        <taxon>Mollusca</taxon>
        <taxon>Gastropoda</taxon>
        <taxon>Heterobranchia</taxon>
        <taxon>Euthyneura</taxon>
        <taxon>Panpulmonata</taxon>
        <taxon>Sacoglossa</taxon>
        <taxon>Placobranchoidea</taxon>
        <taxon>Plakobranchidae</taxon>
        <taxon>Elysia</taxon>
    </lineage>
</organism>
<protein>
    <submittedName>
        <fullName evidence="2">Uncharacterized protein</fullName>
    </submittedName>
</protein>